<dbReference type="Proteomes" id="UP000635245">
    <property type="component" value="Unassembled WGS sequence"/>
</dbReference>
<evidence type="ECO:0000313" key="3">
    <source>
        <dbReference type="EMBL" id="MBK1788293.1"/>
    </source>
</evidence>
<keyword evidence="2" id="KW-0472">Membrane</keyword>
<comment type="caution">
    <text evidence="3">The sequence shown here is derived from an EMBL/GenBank/DDBJ whole genome shotgun (WGS) entry which is preliminary data.</text>
</comment>
<keyword evidence="2" id="KW-1133">Transmembrane helix</keyword>
<feature type="transmembrane region" description="Helical" evidence="2">
    <location>
        <begin position="89"/>
        <end position="108"/>
    </location>
</feature>
<keyword evidence="4" id="KW-1185">Reference proteome</keyword>
<reference evidence="3" key="1">
    <citation type="submission" date="2020-12" db="EMBL/GenBank/DDBJ databases">
        <title>Prauserella sp. ASG 168, a novel actinomycete isolated from cave rock.</title>
        <authorList>
            <person name="Suriyachadkun C."/>
        </authorList>
    </citation>
    <scope>NUCLEOTIDE SEQUENCE</scope>
    <source>
        <strain evidence="3">ASG 168</strain>
    </source>
</reference>
<evidence type="ECO:0000256" key="1">
    <source>
        <dbReference type="SAM" id="MobiDB-lite"/>
    </source>
</evidence>
<feature type="transmembrane region" description="Helical" evidence="2">
    <location>
        <begin position="165"/>
        <end position="185"/>
    </location>
</feature>
<name>A0A934V8Z2_9PSEU</name>
<feature type="region of interest" description="Disordered" evidence="1">
    <location>
        <begin position="202"/>
        <end position="242"/>
    </location>
</feature>
<feature type="transmembrane region" description="Helical" evidence="2">
    <location>
        <begin position="28"/>
        <end position="49"/>
    </location>
</feature>
<accession>A0A934V8Z2</accession>
<keyword evidence="2" id="KW-0812">Transmembrane</keyword>
<organism evidence="3 4">
    <name type="scientific">Prauserella cavernicola</name>
    <dbReference type="NCBI Taxonomy" id="2800127"/>
    <lineage>
        <taxon>Bacteria</taxon>
        <taxon>Bacillati</taxon>
        <taxon>Actinomycetota</taxon>
        <taxon>Actinomycetes</taxon>
        <taxon>Pseudonocardiales</taxon>
        <taxon>Pseudonocardiaceae</taxon>
        <taxon>Prauserella</taxon>
    </lineage>
</organism>
<feature type="transmembrane region" description="Helical" evidence="2">
    <location>
        <begin position="115"/>
        <end position="138"/>
    </location>
</feature>
<sequence>MASLDPVPSGPAGPDPSGERTPFTGPRLFGIIAAVLLVLAAALTVVGTFQPLFSGRVTALGQPGFELKLTGWGVDTDAPQQNGGVPLNGLPLVFAAALLLGAAGLCLLPALRRAAGLLTAVATAFLAGAGWVVAMQVLSWIDTFRSTEASAEAALQVDTTTSVGLGTWLFAGALVLAIAATVFALRAPSAGTVSVAEQATPRFGLPAPGVTTAPYPPNQAGAPAPQPRSEVPGEPDPAKPLE</sequence>
<evidence type="ECO:0000256" key="2">
    <source>
        <dbReference type="SAM" id="Phobius"/>
    </source>
</evidence>
<evidence type="ECO:0000313" key="4">
    <source>
        <dbReference type="Proteomes" id="UP000635245"/>
    </source>
</evidence>
<dbReference type="EMBL" id="JAENJH010000009">
    <property type="protein sequence ID" value="MBK1788293.1"/>
    <property type="molecule type" value="Genomic_DNA"/>
</dbReference>
<feature type="region of interest" description="Disordered" evidence="1">
    <location>
        <begin position="1"/>
        <end position="20"/>
    </location>
</feature>
<dbReference type="RefSeq" id="WP_200323980.1">
    <property type="nucleotide sequence ID" value="NZ_JAENJH010000009.1"/>
</dbReference>
<proteinExistence type="predicted"/>
<protein>
    <submittedName>
        <fullName evidence="3">Uncharacterized protein</fullName>
    </submittedName>
</protein>
<dbReference type="AlphaFoldDB" id="A0A934V8Z2"/>
<gene>
    <name evidence="3" type="ORF">JHE00_28515</name>
</gene>